<proteinExistence type="predicted"/>
<keyword evidence="3" id="KW-1185">Reference proteome</keyword>
<gene>
    <name evidence="2" type="ORF">FRACYDRAFT_250021</name>
</gene>
<evidence type="ECO:0000313" key="3">
    <source>
        <dbReference type="Proteomes" id="UP000095751"/>
    </source>
</evidence>
<dbReference type="EMBL" id="KV784381">
    <property type="protein sequence ID" value="OEU08235.1"/>
    <property type="molecule type" value="Genomic_DNA"/>
</dbReference>
<protein>
    <submittedName>
        <fullName evidence="2">Uncharacterized protein</fullName>
    </submittedName>
</protein>
<feature type="compositionally biased region" description="Low complexity" evidence="1">
    <location>
        <begin position="130"/>
        <end position="140"/>
    </location>
</feature>
<feature type="compositionally biased region" description="Low complexity" evidence="1">
    <location>
        <begin position="13"/>
        <end position="23"/>
    </location>
</feature>
<organism evidence="2 3">
    <name type="scientific">Fragilariopsis cylindrus CCMP1102</name>
    <dbReference type="NCBI Taxonomy" id="635003"/>
    <lineage>
        <taxon>Eukaryota</taxon>
        <taxon>Sar</taxon>
        <taxon>Stramenopiles</taxon>
        <taxon>Ochrophyta</taxon>
        <taxon>Bacillariophyta</taxon>
        <taxon>Bacillariophyceae</taxon>
        <taxon>Bacillariophycidae</taxon>
        <taxon>Bacillariales</taxon>
        <taxon>Bacillariaceae</taxon>
        <taxon>Fragilariopsis</taxon>
    </lineage>
</organism>
<evidence type="ECO:0000256" key="1">
    <source>
        <dbReference type="SAM" id="MobiDB-lite"/>
    </source>
</evidence>
<accession>A0A1E7EQR6</accession>
<dbReference type="KEGG" id="fcy:FRACYDRAFT_250021"/>
<feature type="region of interest" description="Disordered" evidence="1">
    <location>
        <begin position="121"/>
        <end position="140"/>
    </location>
</feature>
<feature type="region of interest" description="Disordered" evidence="1">
    <location>
        <begin position="1"/>
        <end position="86"/>
    </location>
</feature>
<reference evidence="2 3" key="1">
    <citation type="submission" date="2016-09" db="EMBL/GenBank/DDBJ databases">
        <title>Extensive genetic diversity and differential bi-allelic expression allows diatom success in the polar Southern Ocean.</title>
        <authorList>
            <consortium name="DOE Joint Genome Institute"/>
            <person name="Mock T."/>
            <person name="Otillar R.P."/>
            <person name="Strauss J."/>
            <person name="Dupont C."/>
            <person name="Frickenhaus S."/>
            <person name="Maumus F."/>
            <person name="Mcmullan M."/>
            <person name="Sanges R."/>
            <person name="Schmutz J."/>
            <person name="Toseland A."/>
            <person name="Valas R."/>
            <person name="Veluchamy A."/>
            <person name="Ward B.J."/>
            <person name="Allen A."/>
            <person name="Barry K."/>
            <person name="Falciatore A."/>
            <person name="Ferrante M."/>
            <person name="Fortunato A.E."/>
            <person name="Gloeckner G."/>
            <person name="Gruber A."/>
            <person name="Hipkin R."/>
            <person name="Janech M."/>
            <person name="Kroth P."/>
            <person name="Leese F."/>
            <person name="Lindquist E."/>
            <person name="Lyon B.R."/>
            <person name="Martin J."/>
            <person name="Mayer C."/>
            <person name="Parker M."/>
            <person name="Quesneville H."/>
            <person name="Raymond J."/>
            <person name="Uhlig C."/>
            <person name="Valentin K.U."/>
            <person name="Worden A.Z."/>
            <person name="Armbrust E.V."/>
            <person name="Bowler C."/>
            <person name="Green B."/>
            <person name="Moulton V."/>
            <person name="Van Oosterhout C."/>
            <person name="Grigoriev I."/>
        </authorList>
    </citation>
    <scope>NUCLEOTIDE SEQUENCE [LARGE SCALE GENOMIC DNA]</scope>
    <source>
        <strain evidence="2 3">CCMP1102</strain>
    </source>
</reference>
<dbReference type="Proteomes" id="UP000095751">
    <property type="component" value="Unassembled WGS sequence"/>
</dbReference>
<dbReference type="AlphaFoldDB" id="A0A1E7EQR6"/>
<dbReference type="InParanoid" id="A0A1E7EQR6"/>
<feature type="region of interest" description="Disordered" evidence="1">
    <location>
        <begin position="168"/>
        <end position="194"/>
    </location>
</feature>
<sequence>MRFSTNALAILASSSSSSSKGVNGSTGGVNSHHRTLKQQHQQHVVTSSSSREERHAERLKKKISTTGKNDNDDNNDSSKQPSRVTKTVVQKLKSLRENIECDPLADVPLLHEERRLRGLYHNQDDEEENPASSSSSANDDFVGILNGNKATSKVCGVGRTCQKVNVDYSSPASSSSSTLGGRCVDNSTARTTTEHRRELQFDIGEPVVDTMVGNSNSDDSTPTSMPTTFEPTTFLPTTSGDDFEAAAEMNAGNNEFMINNEKNDDSIVTELQYACDYGELVGYDCTCDDLDTENDSYTGSATCITPEICTTSPSICDVNITECYTTTYTIDLNNGIKGVWDSKTCLNFNLPYEQEVCYGSTNLEYGNAIDEQCLLSIDTQECTSCSVYKFRDENCYEFDCSNTISTTPDNNPQSGGSTKTGNTCDFPAHSISLFMDTYGCPSCNLCGVGNELTLPDNTIALFNTTYECSYVEEVSKQGFFTVDSCSYFSNLAQIPCGCTPINNIDGSDGSDNLVGDYSTILDAACSAHSECIAADLQGDCCPTNTGDILGCCDIPTIEIDDGSNITTTVVPTTTTTAPSINVVDDEIDIDGSSNFTTDAPTISDSTLSPATVTLPPGVCNICPDGIVNPDGVISMMPGSEISCSEATTVANNGGIVGDELCEAVQKEASLPCCGIELITVVVDEEGEPATITPEDDEDIFSCSPCGPNRIMTSEQNEVSVPTQGVYTCIQLKQMGLDGTLDNNGICSLVQSSSQKACGCISDGSPTVAPSSSSNTAASFPTAMMAGDNNAAASGAAATTTTTVAAGISMSVVIITVAVATIRTIASLS</sequence>
<dbReference type="OrthoDB" id="10569856at2759"/>
<name>A0A1E7EQR6_9STRA</name>
<feature type="compositionally biased region" description="Low complexity" evidence="1">
    <location>
        <begin position="38"/>
        <end position="49"/>
    </location>
</feature>
<evidence type="ECO:0000313" key="2">
    <source>
        <dbReference type="EMBL" id="OEU08235.1"/>
    </source>
</evidence>
<feature type="compositionally biased region" description="Polar residues" evidence="1">
    <location>
        <begin position="77"/>
        <end position="86"/>
    </location>
</feature>